<sequence>MSAGEDDSTYSRPVSPTETWFLVYPDSVPGVIQIVIEGAGHIDPDGLTRAVEIASRACPGARLTRQGMTWVDSGTAPAVRVLPDNSLDPRTFAGTERLHSPLMGRDGGPTCEILLQPGDTSDTLVLRAFHAVMDGQGVRAWADDVFRVLRGEEPLGAPSRITESELIEQVGAPESRDIEPDLDWPSSLGSRPQGQHAFFWRRRTVDGTHPALVAKIALAVTQACGLSTGRFLVPVDLRRYLPGVRSTGNLTNNPLYEVRAGSSWEQAHEQLLSILAGRQDLAARVDPTLPTQDLTVLSRQIMGLDAFSAQHDRYSSLATLSHVGKVDLAGFSTDTFHATTVYSLPNAGPLGPPEINAVECGGRTEITIGWYDGPQTPERAEALLDRIEEALSPRDRREWGANDTARPLAHPGTVVQQFQEQADRAPEAIALTGPEGDVTFRQLSARADAVAAELLDRGVGRDTLVGLLAGRTVAGMAAIWGVLKAGAAYLPLDPQQPDHRLADLVTDAGVTVCLTERVYADREFTGPAGAQTVLLEDLAESTRRPSGVDVRPEDLAYVIYTSGSTGRPKGVEIEHRQLTTFVSWATRVYGVDATSRFPLFTSLAFDLSNTALFLPLLAGGSIALVPDEPNHVVLRDMLENSGANALKLTPTHLDLISRFDLAPSGFRSVIAGGELLRTSVADRAQRLFGPDCGIFNEYGPTETTIGCMTRRYDAERDAGRPSVPIGVPTDNTRIHLLDGDGGFVAPGEVGEMHLAGDQLARGYRGRPDLDRERFTALADGTRVYRSGDLARMLPSGELESVGRNDEQVKVLGYRIEPAEIARTLEEHPAVATAFVTGLVKPGTRDKVLCAYVVLRGEATVEELTAHVRERLPRYMVPTATFVVPDLPRTVNEKVEVSALPVPFEGPAAASATAGPTTRSEAEDAVAKIWARVLAVDVDLLGADADFHRLGGNSATLLAMLAAVSADVVGIEREKDFMARLPEIIAGPTLARVAELAEQARADSGVGGA</sequence>
<dbReference type="NCBIfam" id="TIGR01733">
    <property type="entry name" value="AA-adenyl-dom"/>
    <property type="match status" value="1"/>
</dbReference>
<dbReference type="Pfam" id="PF00550">
    <property type="entry name" value="PP-binding"/>
    <property type="match status" value="1"/>
</dbReference>
<dbReference type="SUPFAM" id="SSF56801">
    <property type="entry name" value="Acetyl-CoA synthetase-like"/>
    <property type="match status" value="1"/>
</dbReference>
<dbReference type="EMBL" id="CP163439">
    <property type="protein sequence ID" value="XDQ38283.1"/>
    <property type="molecule type" value="Genomic_DNA"/>
</dbReference>
<dbReference type="AlphaFoldDB" id="A0AB39Q804"/>
<dbReference type="FunFam" id="3.40.50.980:FF:000001">
    <property type="entry name" value="Non-ribosomal peptide synthetase"/>
    <property type="match status" value="1"/>
</dbReference>
<dbReference type="Pfam" id="PF00501">
    <property type="entry name" value="AMP-binding"/>
    <property type="match status" value="1"/>
</dbReference>
<dbReference type="GO" id="GO:0031177">
    <property type="term" value="F:phosphopantetheine binding"/>
    <property type="evidence" value="ECO:0007669"/>
    <property type="project" value="TreeGrafter"/>
</dbReference>
<dbReference type="RefSeq" id="WP_369172981.1">
    <property type="nucleotide sequence ID" value="NZ_CP163439.1"/>
</dbReference>
<dbReference type="PANTHER" id="PTHR45527:SF1">
    <property type="entry name" value="FATTY ACID SYNTHASE"/>
    <property type="match status" value="1"/>
</dbReference>
<dbReference type="PROSITE" id="PS50075">
    <property type="entry name" value="CARRIER"/>
    <property type="match status" value="1"/>
</dbReference>
<dbReference type="InterPro" id="IPR000873">
    <property type="entry name" value="AMP-dep_synth/lig_dom"/>
</dbReference>
<dbReference type="Gene3D" id="1.10.1200.10">
    <property type="entry name" value="ACP-like"/>
    <property type="match status" value="1"/>
</dbReference>
<dbReference type="GO" id="GO:0043041">
    <property type="term" value="P:amino acid activation for nonribosomal peptide biosynthetic process"/>
    <property type="evidence" value="ECO:0007669"/>
    <property type="project" value="TreeGrafter"/>
</dbReference>
<dbReference type="CDD" id="cd05930">
    <property type="entry name" value="A_NRPS"/>
    <property type="match status" value="1"/>
</dbReference>
<dbReference type="InterPro" id="IPR009081">
    <property type="entry name" value="PP-bd_ACP"/>
</dbReference>
<dbReference type="InterPro" id="IPR045851">
    <property type="entry name" value="AMP-bd_C_sf"/>
</dbReference>
<dbReference type="Pfam" id="PF13193">
    <property type="entry name" value="AMP-binding_C"/>
    <property type="match status" value="1"/>
</dbReference>
<reference evidence="2" key="1">
    <citation type="submission" date="2024-07" db="EMBL/GenBank/DDBJ databases">
        <authorList>
            <person name="Yu S.T."/>
        </authorList>
    </citation>
    <scope>NUCLEOTIDE SEQUENCE</scope>
    <source>
        <strain evidence="2">R28</strain>
    </source>
</reference>
<organism evidence="2">
    <name type="scientific">Streptomyces sp. R28</name>
    <dbReference type="NCBI Taxonomy" id="3238628"/>
    <lineage>
        <taxon>Bacteria</taxon>
        <taxon>Bacillati</taxon>
        <taxon>Actinomycetota</taxon>
        <taxon>Actinomycetes</taxon>
        <taxon>Kitasatosporales</taxon>
        <taxon>Streptomycetaceae</taxon>
        <taxon>Streptomyces</taxon>
    </lineage>
</organism>
<dbReference type="InterPro" id="IPR025110">
    <property type="entry name" value="AMP-bd_C"/>
</dbReference>
<protein>
    <submittedName>
        <fullName evidence="2">Amino acid adenylation domain-containing protein</fullName>
    </submittedName>
</protein>
<accession>A0AB39Q804</accession>
<dbReference type="PRINTS" id="PR00154">
    <property type="entry name" value="AMPBINDING"/>
</dbReference>
<evidence type="ECO:0000259" key="1">
    <source>
        <dbReference type="PROSITE" id="PS50075"/>
    </source>
</evidence>
<dbReference type="SUPFAM" id="SSF47336">
    <property type="entry name" value="ACP-like"/>
    <property type="match status" value="1"/>
</dbReference>
<dbReference type="Gene3D" id="3.30.300.30">
    <property type="match status" value="1"/>
</dbReference>
<dbReference type="PROSITE" id="PS00455">
    <property type="entry name" value="AMP_BINDING"/>
    <property type="match status" value="1"/>
</dbReference>
<proteinExistence type="predicted"/>
<dbReference type="GO" id="GO:0005737">
    <property type="term" value="C:cytoplasm"/>
    <property type="evidence" value="ECO:0007669"/>
    <property type="project" value="TreeGrafter"/>
</dbReference>
<gene>
    <name evidence="2" type="ORF">AB5J49_35730</name>
</gene>
<dbReference type="InterPro" id="IPR042099">
    <property type="entry name" value="ANL_N_sf"/>
</dbReference>
<dbReference type="InterPro" id="IPR036736">
    <property type="entry name" value="ACP-like_sf"/>
</dbReference>
<evidence type="ECO:0000313" key="2">
    <source>
        <dbReference type="EMBL" id="XDQ38283.1"/>
    </source>
</evidence>
<dbReference type="GO" id="GO:0044550">
    <property type="term" value="P:secondary metabolite biosynthetic process"/>
    <property type="evidence" value="ECO:0007669"/>
    <property type="project" value="TreeGrafter"/>
</dbReference>
<dbReference type="Gene3D" id="3.40.50.12780">
    <property type="entry name" value="N-terminal domain of ligase-like"/>
    <property type="match status" value="1"/>
</dbReference>
<name>A0AB39Q804_9ACTN</name>
<dbReference type="InterPro" id="IPR020845">
    <property type="entry name" value="AMP-binding_CS"/>
</dbReference>
<dbReference type="InterPro" id="IPR020459">
    <property type="entry name" value="AMP-binding"/>
</dbReference>
<dbReference type="PANTHER" id="PTHR45527">
    <property type="entry name" value="NONRIBOSOMAL PEPTIDE SYNTHETASE"/>
    <property type="match status" value="1"/>
</dbReference>
<dbReference type="SUPFAM" id="SSF52777">
    <property type="entry name" value="CoA-dependent acyltransferases"/>
    <property type="match status" value="1"/>
</dbReference>
<feature type="domain" description="Carrier" evidence="1">
    <location>
        <begin position="916"/>
        <end position="1000"/>
    </location>
</feature>
<dbReference type="InterPro" id="IPR010071">
    <property type="entry name" value="AA_adenyl_dom"/>
</dbReference>